<feature type="region of interest" description="Disordered" evidence="1">
    <location>
        <begin position="86"/>
        <end position="105"/>
    </location>
</feature>
<organism evidence="2">
    <name type="scientific">marine sediment metagenome</name>
    <dbReference type="NCBI Taxonomy" id="412755"/>
    <lineage>
        <taxon>unclassified sequences</taxon>
        <taxon>metagenomes</taxon>
        <taxon>ecological metagenomes</taxon>
    </lineage>
</organism>
<dbReference type="AlphaFoldDB" id="A0A0F9RA40"/>
<feature type="compositionally biased region" description="Basic and acidic residues" evidence="1">
    <location>
        <begin position="123"/>
        <end position="132"/>
    </location>
</feature>
<name>A0A0F9RA40_9ZZZZ</name>
<evidence type="ECO:0000256" key="1">
    <source>
        <dbReference type="SAM" id="MobiDB-lite"/>
    </source>
</evidence>
<reference evidence="2" key="1">
    <citation type="journal article" date="2015" name="Nature">
        <title>Complex archaea that bridge the gap between prokaryotes and eukaryotes.</title>
        <authorList>
            <person name="Spang A."/>
            <person name="Saw J.H."/>
            <person name="Jorgensen S.L."/>
            <person name="Zaremba-Niedzwiedzka K."/>
            <person name="Martijn J."/>
            <person name="Lind A.E."/>
            <person name="van Eijk R."/>
            <person name="Schleper C."/>
            <person name="Guy L."/>
            <person name="Ettema T.J."/>
        </authorList>
    </citation>
    <scope>NUCLEOTIDE SEQUENCE</scope>
</reference>
<sequence>MLNKEEKRIFDMYVLPALEKVNEIFFNKEKLYEDELEMEGIPEGEHNKKVFPYDKVLSDIWDIVFDAKNYVEDIRRGNYTKPVSWENRQKRMESQRNKKEAEEKEIKDNAYQKGREMAVVHYEHMKQHSRKSEVRKKGREYNKAYKEGSKNSKEFYKMNEEQILRKAEMIKLERELGFGKKNKEE</sequence>
<evidence type="ECO:0000313" key="2">
    <source>
        <dbReference type="EMBL" id="KKN53350.1"/>
    </source>
</evidence>
<gene>
    <name evidence="2" type="ORF">LCGC14_0603200</name>
</gene>
<proteinExistence type="predicted"/>
<accession>A0A0F9RA40</accession>
<dbReference type="EMBL" id="LAZR01000975">
    <property type="protein sequence ID" value="KKN53350.1"/>
    <property type="molecule type" value="Genomic_DNA"/>
</dbReference>
<feature type="region of interest" description="Disordered" evidence="1">
    <location>
        <begin position="123"/>
        <end position="146"/>
    </location>
</feature>
<feature type="compositionally biased region" description="Basic and acidic residues" evidence="1">
    <location>
        <begin position="87"/>
        <end position="105"/>
    </location>
</feature>
<protein>
    <submittedName>
        <fullName evidence="2">Uncharacterized protein</fullName>
    </submittedName>
</protein>
<comment type="caution">
    <text evidence="2">The sequence shown here is derived from an EMBL/GenBank/DDBJ whole genome shotgun (WGS) entry which is preliminary data.</text>
</comment>